<feature type="coiled-coil region" evidence="2">
    <location>
        <begin position="86"/>
        <end position="144"/>
    </location>
</feature>
<dbReference type="Gene3D" id="1.10.287.470">
    <property type="entry name" value="Helix hairpin bin"/>
    <property type="match status" value="1"/>
</dbReference>
<gene>
    <name evidence="7" type="ORF">SLNSH_19290</name>
</gene>
<sequence>MRKALAPVALMLALQCSVAQAGEVVLQPTTVQDLKAVFGQVQSRDTVPARARIGGVLLSRSVDEGTAVKAGQVIATVGDEKLALQLQAVDARIKALQAQLENAKADLERSQALIARGAETQSRLDQLRTAANVLTNQIAASQADRAVIVQQTTEGQVLAPKDGRVLTVPTVPGSVIMPGETVARIAAGGYYLRLALPERHAAHIKAGDPVSVGGRGPGAEAQGGPRRQGKIVKVYPELEGGRVIADAEVDGLGDFFVGERVPVWIPVATRQALAVPADAVQTREGVDYVRVAAEGGAIDVPVVLGPAQDGRVEILSGLRAGDRVVTP</sequence>
<proteinExistence type="inferred from homology"/>
<keyword evidence="2" id="KW-0175">Coiled coil</keyword>
<dbReference type="RefSeq" id="WP_106338931.1">
    <property type="nucleotide sequence ID" value="NZ_PVZS01000026.1"/>
</dbReference>
<evidence type="ECO:0000313" key="7">
    <source>
        <dbReference type="EMBL" id="PSC03412.1"/>
    </source>
</evidence>
<dbReference type="Pfam" id="PF25975">
    <property type="entry name" value="CzcB_C"/>
    <property type="match status" value="1"/>
</dbReference>
<feature type="region of interest" description="Disordered" evidence="3">
    <location>
        <begin position="207"/>
        <end position="227"/>
    </location>
</feature>
<dbReference type="PANTHER" id="PTHR30469">
    <property type="entry name" value="MULTIDRUG RESISTANCE PROTEIN MDTA"/>
    <property type="match status" value="1"/>
</dbReference>
<organism evidence="7 8">
    <name type="scientific">Alsobacter soli</name>
    <dbReference type="NCBI Taxonomy" id="2109933"/>
    <lineage>
        <taxon>Bacteria</taxon>
        <taxon>Pseudomonadati</taxon>
        <taxon>Pseudomonadota</taxon>
        <taxon>Alphaproteobacteria</taxon>
        <taxon>Hyphomicrobiales</taxon>
        <taxon>Alsobacteraceae</taxon>
        <taxon>Alsobacter</taxon>
    </lineage>
</organism>
<dbReference type="NCBIfam" id="TIGR01730">
    <property type="entry name" value="RND_mfp"/>
    <property type="match status" value="1"/>
</dbReference>
<dbReference type="AlphaFoldDB" id="A0A2T1HP27"/>
<keyword evidence="8" id="KW-1185">Reference proteome</keyword>
<dbReference type="Pfam" id="PF25917">
    <property type="entry name" value="BSH_RND"/>
    <property type="match status" value="1"/>
</dbReference>
<evidence type="ECO:0000259" key="6">
    <source>
        <dbReference type="Pfam" id="PF25975"/>
    </source>
</evidence>
<dbReference type="Gene3D" id="2.40.420.20">
    <property type="match status" value="1"/>
</dbReference>
<evidence type="ECO:0000256" key="2">
    <source>
        <dbReference type="SAM" id="Coils"/>
    </source>
</evidence>
<dbReference type="Gene3D" id="2.40.50.100">
    <property type="match status" value="1"/>
</dbReference>
<dbReference type="InterPro" id="IPR058649">
    <property type="entry name" value="CzcB_C"/>
</dbReference>
<name>A0A2T1HP27_9HYPH</name>
<feature type="chain" id="PRO_5015661974" evidence="4">
    <location>
        <begin position="22"/>
        <end position="327"/>
    </location>
</feature>
<dbReference type="InterPro" id="IPR058625">
    <property type="entry name" value="MdtA-like_BSH"/>
</dbReference>
<reference evidence="8" key="1">
    <citation type="submission" date="2018-03" db="EMBL/GenBank/DDBJ databases">
        <authorList>
            <person name="Sun L."/>
            <person name="Liu H."/>
            <person name="Chen W."/>
            <person name="Huang K."/>
            <person name="Liu W."/>
            <person name="Gao X."/>
        </authorList>
    </citation>
    <scope>NUCLEOTIDE SEQUENCE [LARGE SCALE GENOMIC DNA]</scope>
    <source>
        <strain evidence="8">SH9</strain>
    </source>
</reference>
<evidence type="ECO:0000256" key="4">
    <source>
        <dbReference type="SAM" id="SignalP"/>
    </source>
</evidence>
<dbReference type="Proteomes" id="UP000239772">
    <property type="component" value="Unassembled WGS sequence"/>
</dbReference>
<dbReference type="GO" id="GO:0015562">
    <property type="term" value="F:efflux transmembrane transporter activity"/>
    <property type="evidence" value="ECO:0007669"/>
    <property type="project" value="TreeGrafter"/>
</dbReference>
<feature type="domain" description="Multidrug resistance protein MdtA-like barrel-sandwich hybrid" evidence="5">
    <location>
        <begin position="46"/>
        <end position="183"/>
    </location>
</feature>
<feature type="signal peptide" evidence="4">
    <location>
        <begin position="1"/>
        <end position="21"/>
    </location>
</feature>
<dbReference type="SUPFAM" id="SSF111369">
    <property type="entry name" value="HlyD-like secretion proteins"/>
    <property type="match status" value="1"/>
</dbReference>
<evidence type="ECO:0000256" key="1">
    <source>
        <dbReference type="ARBA" id="ARBA00009477"/>
    </source>
</evidence>
<protein>
    <submittedName>
        <fullName evidence="7">Efflux transporter periplasmic adaptor subunit</fullName>
    </submittedName>
</protein>
<comment type="caution">
    <text evidence="7">The sequence shown here is derived from an EMBL/GenBank/DDBJ whole genome shotgun (WGS) entry which is preliminary data.</text>
</comment>
<feature type="domain" description="CzcB-like C-terminal circularly permuted SH3-like" evidence="6">
    <location>
        <begin position="273"/>
        <end position="326"/>
    </location>
</feature>
<accession>A0A2T1HP27</accession>
<keyword evidence="4" id="KW-0732">Signal</keyword>
<evidence type="ECO:0000313" key="8">
    <source>
        <dbReference type="Proteomes" id="UP000239772"/>
    </source>
</evidence>
<dbReference type="InterPro" id="IPR006143">
    <property type="entry name" value="RND_pump_MFP"/>
</dbReference>
<comment type="similarity">
    <text evidence="1">Belongs to the membrane fusion protein (MFP) (TC 8.A.1) family.</text>
</comment>
<evidence type="ECO:0000256" key="3">
    <source>
        <dbReference type="SAM" id="MobiDB-lite"/>
    </source>
</evidence>
<dbReference type="OrthoDB" id="7914255at2"/>
<dbReference type="GO" id="GO:1990281">
    <property type="term" value="C:efflux pump complex"/>
    <property type="evidence" value="ECO:0007669"/>
    <property type="project" value="TreeGrafter"/>
</dbReference>
<dbReference type="EMBL" id="PVZS01000026">
    <property type="protein sequence ID" value="PSC03412.1"/>
    <property type="molecule type" value="Genomic_DNA"/>
</dbReference>
<evidence type="ECO:0000259" key="5">
    <source>
        <dbReference type="Pfam" id="PF25917"/>
    </source>
</evidence>